<dbReference type="AlphaFoldDB" id="A0A6B3W4Z2"/>
<dbReference type="RefSeq" id="WP_163243424.1">
    <property type="nucleotide sequence ID" value="NZ_CP082780.1"/>
</dbReference>
<dbReference type="InterPro" id="IPR032808">
    <property type="entry name" value="DoxX"/>
</dbReference>
<feature type="transmembrane region" description="Helical" evidence="5">
    <location>
        <begin position="6"/>
        <end position="26"/>
    </location>
</feature>
<dbReference type="EMBL" id="JACEIO010000061">
    <property type="protein sequence ID" value="MBA4538663.1"/>
    <property type="molecule type" value="Genomic_DNA"/>
</dbReference>
<comment type="subcellular location">
    <subcellularLocation>
        <location evidence="1">Membrane</location>
        <topology evidence="1">Multi-pass membrane protein</topology>
    </subcellularLocation>
</comment>
<reference evidence="6 9" key="2">
    <citation type="submission" date="2020-07" db="EMBL/GenBank/DDBJ databases">
        <authorList>
            <person name="Feng H."/>
        </authorList>
    </citation>
    <scope>NUCLEOTIDE SEQUENCE [LARGE SCALE GENOMIC DNA]</scope>
    <source>
        <strain evidence="9">s-12</strain>
        <strain evidence="6">S-12</strain>
    </source>
</reference>
<evidence type="ECO:0000256" key="4">
    <source>
        <dbReference type="ARBA" id="ARBA00023136"/>
    </source>
</evidence>
<evidence type="ECO:0000313" key="9">
    <source>
        <dbReference type="Proteomes" id="UP000570010"/>
    </source>
</evidence>
<dbReference type="EMBL" id="JAAIWN010000063">
    <property type="protein sequence ID" value="NEY83023.1"/>
    <property type="molecule type" value="Genomic_DNA"/>
</dbReference>
<name>A0A6B3W4Z2_9BACI</name>
<proteinExistence type="predicted"/>
<gene>
    <name evidence="7" type="ORF">G4D64_16345</name>
    <name evidence="6" type="ORF">H1Z61_16405</name>
</gene>
<dbReference type="Pfam" id="PF13564">
    <property type="entry name" value="DoxX_2"/>
    <property type="match status" value="1"/>
</dbReference>
<evidence type="ECO:0000256" key="1">
    <source>
        <dbReference type="ARBA" id="ARBA00004141"/>
    </source>
</evidence>
<dbReference type="Proteomes" id="UP000472971">
    <property type="component" value="Unassembled WGS sequence"/>
</dbReference>
<keyword evidence="4 5" id="KW-0472">Membrane</keyword>
<evidence type="ECO:0000256" key="3">
    <source>
        <dbReference type="ARBA" id="ARBA00022989"/>
    </source>
</evidence>
<keyword evidence="2 5" id="KW-0812">Transmembrane</keyword>
<keyword evidence="8" id="KW-1185">Reference proteome</keyword>
<sequence length="112" mass="12406">MGTLAIILQIILGLGFLLFGVTKFISKQMVEAFEHFGLPQWLRVITGSLEIIGALGLFVGIWYSIIAVLSSVGLAIIMFFAALTHIRSHDPFKNMLMPIILFILLVTVTFLI</sequence>
<dbReference type="Proteomes" id="UP000570010">
    <property type="component" value="Unassembled WGS sequence"/>
</dbReference>
<feature type="transmembrane region" description="Helical" evidence="5">
    <location>
        <begin position="61"/>
        <end position="83"/>
    </location>
</feature>
<reference evidence="7 8" key="1">
    <citation type="submission" date="2020-02" db="EMBL/GenBank/DDBJ databases">
        <title>Bacillus aquiflavi sp. nov., isolated from yellow water of strong flavor Chinese baijiu in Yibin region of China.</title>
        <authorList>
            <person name="Xie J."/>
        </authorList>
    </citation>
    <scope>NUCLEOTIDE SEQUENCE [LARGE SCALE GENOMIC DNA]</scope>
    <source>
        <strain evidence="7 8">3H-10</strain>
    </source>
</reference>
<feature type="transmembrane region" description="Helical" evidence="5">
    <location>
        <begin position="95"/>
        <end position="111"/>
    </location>
</feature>
<evidence type="ECO:0000256" key="2">
    <source>
        <dbReference type="ARBA" id="ARBA00022692"/>
    </source>
</evidence>
<keyword evidence="3 5" id="KW-1133">Transmembrane helix</keyword>
<protein>
    <submittedName>
        <fullName evidence="7">DoxX family protein</fullName>
    </submittedName>
</protein>
<comment type="caution">
    <text evidence="7">The sequence shown here is derived from an EMBL/GenBank/DDBJ whole genome shotgun (WGS) entry which is preliminary data.</text>
</comment>
<accession>A0A6B3W4Z2</accession>
<dbReference type="GO" id="GO:0016020">
    <property type="term" value="C:membrane"/>
    <property type="evidence" value="ECO:0007669"/>
    <property type="project" value="UniProtKB-SubCell"/>
</dbReference>
<organism evidence="7 8">
    <name type="scientific">Bacillus aquiflavi</name>
    <dbReference type="NCBI Taxonomy" id="2672567"/>
    <lineage>
        <taxon>Bacteria</taxon>
        <taxon>Bacillati</taxon>
        <taxon>Bacillota</taxon>
        <taxon>Bacilli</taxon>
        <taxon>Bacillales</taxon>
        <taxon>Bacillaceae</taxon>
        <taxon>Bacillus</taxon>
    </lineage>
</organism>
<evidence type="ECO:0000256" key="5">
    <source>
        <dbReference type="SAM" id="Phobius"/>
    </source>
</evidence>
<evidence type="ECO:0000313" key="6">
    <source>
        <dbReference type="EMBL" id="MBA4538663.1"/>
    </source>
</evidence>
<evidence type="ECO:0000313" key="8">
    <source>
        <dbReference type="Proteomes" id="UP000472971"/>
    </source>
</evidence>
<feature type="transmembrane region" description="Helical" evidence="5">
    <location>
        <begin position="38"/>
        <end position="55"/>
    </location>
</feature>
<evidence type="ECO:0000313" key="7">
    <source>
        <dbReference type="EMBL" id="NEY83023.1"/>
    </source>
</evidence>